<evidence type="ECO:0000313" key="2">
    <source>
        <dbReference type="Proteomes" id="UP000664277"/>
    </source>
</evidence>
<evidence type="ECO:0000313" key="1">
    <source>
        <dbReference type="EMBL" id="MBN8662287.1"/>
    </source>
</evidence>
<dbReference type="AlphaFoldDB" id="A0A8J7PCJ8"/>
<dbReference type="Proteomes" id="UP000664277">
    <property type="component" value="Unassembled WGS sequence"/>
</dbReference>
<proteinExistence type="predicted"/>
<name>A0A8J7PCJ8_9BACT</name>
<reference evidence="1" key="1">
    <citation type="submission" date="2021-02" db="EMBL/GenBank/DDBJ databases">
        <title>Genome-Resolved Metagenomics of a Microbial Community Performing Photosynthetic Biological Nutrient Removal.</title>
        <authorList>
            <person name="Mcdaniel E.A."/>
        </authorList>
    </citation>
    <scope>NUCLEOTIDE SEQUENCE</scope>
    <source>
        <strain evidence="1">UWPOB_OBS1</strain>
    </source>
</reference>
<gene>
    <name evidence="1" type="ORF">J0M35_18095</name>
</gene>
<sequence>MEARFNCSTGRFQDVKLFLPSGNSQIDLELLDAVLSMDKVSVPDNLKGNGFMDFEFRIGASAGGEINEIAKRYRRDFEPNAKCFAFHAIPLSVLQKYPTLFTYLELTAPAHFRSVAISKIKASEIAKLREPWLRFFDSHPSASKQQVLELEKELDIKFGLLRHLSRVKACD</sequence>
<accession>A0A8J7PCJ8</accession>
<comment type="caution">
    <text evidence="1">The sequence shown here is derived from an EMBL/GenBank/DDBJ whole genome shotgun (WGS) entry which is preliminary data.</text>
</comment>
<dbReference type="EMBL" id="JAFLCK010000035">
    <property type="protein sequence ID" value="MBN8662287.1"/>
    <property type="molecule type" value="Genomic_DNA"/>
</dbReference>
<protein>
    <submittedName>
        <fullName evidence="1">Uncharacterized protein</fullName>
    </submittedName>
</protein>
<organism evidence="1 2">
    <name type="scientific">Candidatus Obscuribacter phosphatis</name>
    <dbReference type="NCBI Taxonomy" id="1906157"/>
    <lineage>
        <taxon>Bacteria</taxon>
        <taxon>Bacillati</taxon>
        <taxon>Candidatus Melainabacteria</taxon>
        <taxon>Candidatus Obscuribacterales</taxon>
        <taxon>Candidatus Obscuribacteraceae</taxon>
        <taxon>Candidatus Obscuribacter</taxon>
    </lineage>
</organism>